<feature type="signal peptide" evidence="1">
    <location>
        <begin position="1"/>
        <end position="23"/>
    </location>
</feature>
<proteinExistence type="predicted"/>
<evidence type="ECO:0000256" key="1">
    <source>
        <dbReference type="SAM" id="SignalP"/>
    </source>
</evidence>
<dbReference type="Pfam" id="PF09580">
    <property type="entry name" value="Spore_YhcN_YlaJ"/>
    <property type="match status" value="1"/>
</dbReference>
<dbReference type="InterPro" id="IPR019076">
    <property type="entry name" value="Spore_lipoprot_YhcN/YlaJ-like"/>
</dbReference>
<keyword evidence="2" id="KW-0449">Lipoprotein</keyword>
<organism evidence="2 3">
    <name type="scientific">Paenibacillus eucommiae</name>
    <dbReference type="NCBI Taxonomy" id="1355755"/>
    <lineage>
        <taxon>Bacteria</taxon>
        <taxon>Bacillati</taxon>
        <taxon>Bacillota</taxon>
        <taxon>Bacilli</taxon>
        <taxon>Bacillales</taxon>
        <taxon>Paenibacillaceae</taxon>
        <taxon>Paenibacillus</taxon>
    </lineage>
</organism>
<evidence type="ECO:0000313" key="3">
    <source>
        <dbReference type="Proteomes" id="UP001519287"/>
    </source>
</evidence>
<dbReference type="PROSITE" id="PS51257">
    <property type="entry name" value="PROKAR_LIPOPROTEIN"/>
    <property type="match status" value="1"/>
</dbReference>
<evidence type="ECO:0000313" key="2">
    <source>
        <dbReference type="EMBL" id="MBP1993532.1"/>
    </source>
</evidence>
<reference evidence="2 3" key="1">
    <citation type="submission" date="2021-03" db="EMBL/GenBank/DDBJ databases">
        <title>Genomic Encyclopedia of Type Strains, Phase IV (KMG-IV): sequencing the most valuable type-strain genomes for metagenomic binning, comparative biology and taxonomic classification.</title>
        <authorList>
            <person name="Goeker M."/>
        </authorList>
    </citation>
    <scope>NUCLEOTIDE SEQUENCE [LARGE SCALE GENOMIC DNA]</scope>
    <source>
        <strain evidence="2 3">DSM 26048</strain>
    </source>
</reference>
<accession>A0ABS4J116</accession>
<dbReference type="RefSeq" id="WP_209975420.1">
    <property type="nucleotide sequence ID" value="NZ_JAGGLB010000019.1"/>
</dbReference>
<keyword evidence="1" id="KW-0732">Signal</keyword>
<gene>
    <name evidence="2" type="ORF">J2Z66_005154</name>
</gene>
<dbReference type="NCBIfam" id="TIGR02898">
    <property type="entry name" value="spore_YhcN_YlaJ"/>
    <property type="match status" value="1"/>
</dbReference>
<comment type="caution">
    <text evidence="2">The sequence shown here is derived from an EMBL/GenBank/DDBJ whole genome shotgun (WGS) entry which is preliminary data.</text>
</comment>
<keyword evidence="3" id="KW-1185">Reference proteome</keyword>
<dbReference type="Proteomes" id="UP001519287">
    <property type="component" value="Unassembled WGS sequence"/>
</dbReference>
<name>A0ABS4J116_9BACL</name>
<feature type="chain" id="PRO_5047408361" evidence="1">
    <location>
        <begin position="24"/>
        <end position="164"/>
    </location>
</feature>
<dbReference type="InterPro" id="IPR014247">
    <property type="entry name" value="Spore_lipoprot_YhcN/YlaJ"/>
</dbReference>
<dbReference type="EMBL" id="JAGGLB010000019">
    <property type="protein sequence ID" value="MBP1993532.1"/>
    <property type="molecule type" value="Genomic_DNA"/>
</dbReference>
<protein>
    <submittedName>
        <fullName evidence="2">YhcN/YlaJ family sporulation lipoprotein</fullName>
    </submittedName>
</protein>
<sequence>MNKSKGLSVKILLLGSCLTLSLAGCSANRTQDMRQHSMNSPMSTVRPNTAINNVEEKYVVADQAANELAKMPEISQANVLVMGNTAYAAVGLKPNQTYTSALETKIAAQVKAVDPTINNVFVSTNPDFISRVNNYANEVRNGRPVSGLVNELGEVVRRLFPNVK</sequence>